<organism evidence="8 9">
    <name type="scientific">Orchesella cincta</name>
    <name type="common">Springtail</name>
    <name type="synonym">Podura cincta</name>
    <dbReference type="NCBI Taxonomy" id="48709"/>
    <lineage>
        <taxon>Eukaryota</taxon>
        <taxon>Metazoa</taxon>
        <taxon>Ecdysozoa</taxon>
        <taxon>Arthropoda</taxon>
        <taxon>Hexapoda</taxon>
        <taxon>Collembola</taxon>
        <taxon>Entomobryomorpha</taxon>
        <taxon>Entomobryoidea</taxon>
        <taxon>Orchesellidae</taxon>
        <taxon>Orchesellinae</taxon>
        <taxon>Orchesella</taxon>
    </lineage>
</organism>
<feature type="domain" description="JmjN" evidence="6">
    <location>
        <begin position="1529"/>
        <end position="1570"/>
    </location>
</feature>
<feature type="compositionally biased region" description="Basic and acidic residues" evidence="4">
    <location>
        <begin position="1499"/>
        <end position="1510"/>
    </location>
</feature>
<dbReference type="SMART" id="SM00545">
    <property type="entry name" value="JmjN"/>
    <property type="match status" value="1"/>
</dbReference>
<dbReference type="GO" id="GO:0005634">
    <property type="term" value="C:nucleus"/>
    <property type="evidence" value="ECO:0007669"/>
    <property type="project" value="UniProtKB-SubCell"/>
</dbReference>
<evidence type="ECO:0000259" key="6">
    <source>
        <dbReference type="PROSITE" id="PS51183"/>
    </source>
</evidence>
<evidence type="ECO:0000256" key="4">
    <source>
        <dbReference type="SAM" id="MobiDB-lite"/>
    </source>
</evidence>
<evidence type="ECO:0000256" key="3">
    <source>
        <dbReference type="SAM" id="Coils"/>
    </source>
</evidence>
<evidence type="ECO:0000313" key="8">
    <source>
        <dbReference type="EMBL" id="ODM89757.1"/>
    </source>
</evidence>
<feature type="compositionally biased region" description="Basic and acidic residues" evidence="4">
    <location>
        <begin position="581"/>
        <end position="599"/>
    </location>
</feature>
<feature type="compositionally biased region" description="Low complexity" evidence="4">
    <location>
        <begin position="766"/>
        <end position="778"/>
    </location>
</feature>
<reference evidence="8 9" key="1">
    <citation type="journal article" date="2016" name="Genome Biol. Evol.">
        <title>Gene Family Evolution Reflects Adaptation to Soil Environmental Stressors in the Genome of the Collembolan Orchesella cincta.</title>
        <authorList>
            <person name="Faddeeva-Vakhrusheva A."/>
            <person name="Derks M.F."/>
            <person name="Anvar S.Y."/>
            <person name="Agamennone V."/>
            <person name="Suring W."/>
            <person name="Smit S."/>
            <person name="van Straalen N.M."/>
            <person name="Roelofs D."/>
        </authorList>
    </citation>
    <scope>NUCLEOTIDE SEQUENCE [LARGE SCALE GENOMIC DNA]</scope>
    <source>
        <tissue evidence="8">Mixed pool</tissue>
    </source>
</reference>
<feature type="compositionally biased region" description="Polar residues" evidence="4">
    <location>
        <begin position="140"/>
        <end position="150"/>
    </location>
</feature>
<dbReference type="PANTHER" id="PTHR10694">
    <property type="entry name" value="LYSINE-SPECIFIC DEMETHYLASE"/>
    <property type="match status" value="1"/>
</dbReference>
<feature type="compositionally biased region" description="Low complexity" evidence="4">
    <location>
        <begin position="748"/>
        <end position="759"/>
    </location>
</feature>
<keyword evidence="3" id="KW-0175">Coiled coil</keyword>
<dbReference type="Gene3D" id="1.10.150.60">
    <property type="entry name" value="ARID DNA-binding domain"/>
    <property type="match status" value="1"/>
</dbReference>
<dbReference type="Gene3D" id="2.60.120.650">
    <property type="entry name" value="Cupin"/>
    <property type="match status" value="1"/>
</dbReference>
<gene>
    <name evidence="8" type="ORF">Ocin01_16922</name>
</gene>
<dbReference type="SUPFAM" id="SSF46774">
    <property type="entry name" value="ARID-like"/>
    <property type="match status" value="1"/>
</dbReference>
<dbReference type="GO" id="GO:0000785">
    <property type="term" value="C:chromatin"/>
    <property type="evidence" value="ECO:0007669"/>
    <property type="project" value="TreeGrafter"/>
</dbReference>
<dbReference type="GO" id="GO:0006338">
    <property type="term" value="P:chromatin remodeling"/>
    <property type="evidence" value="ECO:0007669"/>
    <property type="project" value="TreeGrafter"/>
</dbReference>
<feature type="compositionally biased region" description="Basic and acidic residues" evidence="4">
    <location>
        <begin position="382"/>
        <end position="396"/>
    </location>
</feature>
<evidence type="ECO:0000313" key="9">
    <source>
        <dbReference type="Proteomes" id="UP000094527"/>
    </source>
</evidence>
<feature type="region of interest" description="Disordered" evidence="4">
    <location>
        <begin position="1705"/>
        <end position="1725"/>
    </location>
</feature>
<dbReference type="EMBL" id="LJIJ01002395">
    <property type="protein sequence ID" value="ODM89757.1"/>
    <property type="molecule type" value="Genomic_DNA"/>
</dbReference>
<feature type="domain" description="ARID" evidence="5">
    <location>
        <begin position="1593"/>
        <end position="1685"/>
    </location>
</feature>
<dbReference type="InterPro" id="IPR036431">
    <property type="entry name" value="ARID_dom_sf"/>
</dbReference>
<dbReference type="Pfam" id="PF01388">
    <property type="entry name" value="ARID"/>
    <property type="match status" value="1"/>
</dbReference>
<feature type="compositionally biased region" description="Polar residues" evidence="4">
    <location>
        <begin position="718"/>
        <end position="727"/>
    </location>
</feature>
<feature type="compositionally biased region" description="Low complexity" evidence="4">
    <location>
        <begin position="547"/>
        <end position="564"/>
    </location>
</feature>
<feature type="coiled-coil region" evidence="3">
    <location>
        <begin position="2089"/>
        <end position="2116"/>
    </location>
</feature>
<feature type="compositionally biased region" description="Basic residues" evidence="4">
    <location>
        <begin position="641"/>
        <end position="653"/>
    </location>
</feature>
<comment type="subcellular location">
    <subcellularLocation>
        <location evidence="1">Nucleus</location>
    </subcellularLocation>
</comment>
<dbReference type="Proteomes" id="UP000094527">
    <property type="component" value="Unassembled WGS sequence"/>
</dbReference>
<proteinExistence type="predicted"/>
<feature type="region of interest" description="Disordered" evidence="4">
    <location>
        <begin position="1300"/>
        <end position="1533"/>
    </location>
</feature>
<evidence type="ECO:0000256" key="2">
    <source>
        <dbReference type="ARBA" id="ARBA00023242"/>
    </source>
</evidence>
<keyword evidence="9" id="KW-1185">Reference proteome</keyword>
<feature type="region of interest" description="Disordered" evidence="4">
    <location>
        <begin position="112"/>
        <end position="150"/>
    </location>
</feature>
<dbReference type="SUPFAM" id="SSF51197">
    <property type="entry name" value="Clavaminate synthase-like"/>
    <property type="match status" value="1"/>
</dbReference>
<feature type="compositionally biased region" description="Acidic residues" evidence="4">
    <location>
        <begin position="859"/>
        <end position="873"/>
    </location>
</feature>
<dbReference type="PROSITE" id="PS51184">
    <property type="entry name" value="JMJC"/>
    <property type="match status" value="1"/>
</dbReference>
<feature type="compositionally biased region" description="Low complexity" evidence="4">
    <location>
        <begin position="517"/>
        <end position="527"/>
    </location>
</feature>
<feature type="compositionally biased region" description="Low complexity" evidence="4">
    <location>
        <begin position="114"/>
        <end position="125"/>
    </location>
</feature>
<dbReference type="STRING" id="48709.A0A1D2M9U6"/>
<dbReference type="Pfam" id="PF02373">
    <property type="entry name" value="JmjC"/>
    <property type="match status" value="1"/>
</dbReference>
<dbReference type="Pfam" id="PF02375">
    <property type="entry name" value="JmjN"/>
    <property type="match status" value="1"/>
</dbReference>
<evidence type="ECO:0000259" key="7">
    <source>
        <dbReference type="PROSITE" id="PS51184"/>
    </source>
</evidence>
<feature type="compositionally biased region" description="Low complexity" evidence="4">
    <location>
        <begin position="1309"/>
        <end position="1319"/>
    </location>
</feature>
<comment type="caution">
    <text evidence="8">The sequence shown here is derived from an EMBL/GenBank/DDBJ whole genome shotgun (WGS) entry which is preliminary data.</text>
</comment>
<dbReference type="SMART" id="SM00501">
    <property type="entry name" value="BRIGHT"/>
    <property type="match status" value="1"/>
</dbReference>
<sequence length="2123" mass="233290">MKYLINSNGPRIHAQRKFAQGATAVFSNTGLSSVPTNFTPAITPTKDSNKFKKRVLTPISPPLKRPKTEDFLTFLCFRGTSALPPDLDYFSYPQPLQVEDVHIQTKKLKDSAVSTSTGSTNTDSSQNVSSCTGPPVNGGPSRNVNSKTPTEASLKANLAASNRNGKASATKLLKGSKSSAVTLKKPINGVSVSSISASVLSAKNGVSERKVTKAAKKVALAAVPAPVPQISPSASRINEQDARFAMTALKLKYQEKRLANARPAKSLITMLTKKVKERSMVLTRSRAKTAVGPLKTSPIRKKVLKPPVARPPVKPLSRNAPSPDIILGVAQSPVKPVDSRRSSSSDSESSSTESKKSSSSSESSSSSSSESEDEPTTRSLRNGKEVVTKPKPDRKPATKKSAPGRRIGTRAAHRNTKSPLRELPMWNVNVKKKKILAKYKKNAKTKATKNAMKRPSPPNSSLGHVTRSSSKKPSGFTKGRPSRKTKETAAIYLGLLNKDFSSDNEGSSDDSDEDGRSSSVGDSSASETKFLEKSYNASLKRTNQPDSRSSSSSRVRSSQQSKKASSSKEKTKKNYKSSKQPNDKKNQKESKKKKEEKPMRRVLRSQSGGSMDNSKAESPAISRRRLLMMQCGKDTAMAARKSAKIVSRGRSRRQYSSSSDGDSRESSSDSEVEDDAEDDNDKQEENESASDPASASSDEEPEEKPEVVAANKRRGTESPMSIPSSRGSKAKTKRITELIKENRKRDSSLSSTRSSLNSSPTERRAASVSSKVSESVTETIEKQEEDEEEEEDEEGDEEENDTEEEEEKVEDDEEEEENEDEDEDVEDQIQEVEDEEEDELLDIPTSPMESLPVPISESPVDEEMDEDNDDDPQTVESHHHSDSASTVESSVAESESEAEEEQGAPTPPPPPLKVSISTQCDLDEEEEEERRLKAEVEEPPTISSIELPLSQQQQAELQEAEEEDDEIQEIGQVIKNPHTIYGNARRTSRPPSPISEPQHNIPHNIPLPEAVPLTIPASMPPLNSRASSMTYTSHHVNLAGNPYSVPYSRPSDYYPPLFGPALVNQVHLIGSASGPGLDFGSELANPLSTLSIPVSTLTGFPTPLMPPGPPLCLGSAASMTTSMQTHIRTVAATNMDIPLVRPVVGPDPNMYGHMGMGQPSHMGSSVGAMNSFLSRPVGPWSQPAPDVRSHHYSAFRHPTMQVVSSAPPVLPTSTLPVSIVPPRTLPHQHQHHVGQPVPVRAPVHHHSISTTHTHVVHNIREIHHHHHASSTATASAYMQNYPESIIRNLPNCSIVPKFDRSSVKTQLPSQQASSSGSSSSKKHSSSKTEEQKKSKKKKPATLPIPSSPLTVRKDSSNPATYIGLSTKLKKKLDLNDSRPEESAPTPSSSSSTSSSSSKKKDAGDSTKDSTKFDMLLQLKQERKTGSPSSVPKQSAGEVGRSSPAAARKSEERPRTPEVQIKQEVITVSPIKKSHSPCLHRKTPDRPSSSSSAHSSNKGHSAEDKEKRKESNGSSSSSSSKKPTSKLLEAPTYYPSEQDFEDPLKYFDKIQPEAEKFGMARIVPPRSFRPECNVNDDMRFTAYNHYIHKMYKRWGPTVQETEGIKEHLKRSEVDLSSIPVIGGLEIDFSTLYQAVLSFGGIKEVMEKSKWADVADCLHIPKGTHDRASKLDAAYVKYILPYDLLSEDERSNLKSQVQDKWIRRQQKLQERTGESSDDEDSDEDSMDELDDCVIKGKGTPLSSYYRVARNTVGMIFSNGKEPSIPELEDEYWKIVREGKKHLCVYSGSIDCAGVGWGFPAPKASSKHPWNLKVLANNAGSVLRSMGPVMGATVPTLHVSMLFTSYCWYRDPHGLPWVEYIHSGASKIWYSVASIHGQLFRKALTKLMPLQCKNKKLWLPSDSAMVPPELLIENGVPLVRAVQNPGEFLVVFPKSYTSAICAGYLVSESVCFAPPMWLKSCMETFKESVTHLIRQDIRESREPPVFPVEKLLLSIVRDNKVSTQVIKMAAPLAEKVITEELSLRKKLQSMGVSFGGKLNKNDSGKGISKKKRPSTEEEYEQCNTCNYILQMSLVRNDRTDFVTCLPHAIQHLSRHKAQIKKCTLLCEETQEELESLLQTAKRRANS</sequence>
<feature type="region of interest" description="Disordered" evidence="4">
    <location>
        <begin position="286"/>
        <end position="961"/>
    </location>
</feature>
<name>A0A1D2M9U6_ORCCI</name>
<dbReference type="InterPro" id="IPR003349">
    <property type="entry name" value="JmjN"/>
</dbReference>
<dbReference type="GO" id="GO:0010468">
    <property type="term" value="P:regulation of gene expression"/>
    <property type="evidence" value="ECO:0007669"/>
    <property type="project" value="TreeGrafter"/>
</dbReference>
<feature type="compositionally biased region" description="Acidic residues" evidence="4">
    <location>
        <begin position="1713"/>
        <end position="1725"/>
    </location>
</feature>
<protein>
    <submittedName>
        <fullName evidence="8">Protein Jumonji</fullName>
    </submittedName>
</protein>
<evidence type="ECO:0000256" key="1">
    <source>
        <dbReference type="ARBA" id="ARBA00004123"/>
    </source>
</evidence>
<feature type="compositionally biased region" description="Acidic residues" evidence="4">
    <location>
        <begin position="668"/>
        <end position="688"/>
    </location>
</feature>
<evidence type="ECO:0000259" key="5">
    <source>
        <dbReference type="PROSITE" id="PS51011"/>
    </source>
</evidence>
<feature type="compositionally biased region" description="Low complexity" evidence="4">
    <location>
        <begin position="1382"/>
        <end position="1396"/>
    </location>
</feature>
<dbReference type="SMART" id="SM00558">
    <property type="entry name" value="JmjC"/>
    <property type="match status" value="1"/>
</dbReference>
<feature type="compositionally biased region" description="Basic and acidic residues" evidence="4">
    <location>
        <begin position="734"/>
        <end position="747"/>
    </location>
</feature>
<feature type="compositionally biased region" description="Polar residues" evidence="4">
    <location>
        <begin position="459"/>
        <end position="472"/>
    </location>
</feature>
<dbReference type="CDD" id="cd16870">
    <property type="entry name" value="ARID_JARD2"/>
    <property type="match status" value="1"/>
</dbReference>
<feature type="compositionally biased region" description="Basic residues" evidence="4">
    <location>
        <begin position="407"/>
        <end position="416"/>
    </location>
</feature>
<dbReference type="SMART" id="SM01014">
    <property type="entry name" value="ARID"/>
    <property type="match status" value="1"/>
</dbReference>
<dbReference type="OMA" id="KWMAPFC"/>
<feature type="compositionally biased region" description="Basic and acidic residues" evidence="4">
    <location>
        <begin position="1371"/>
        <end position="1381"/>
    </location>
</feature>
<keyword evidence="2" id="KW-0539">Nucleus</keyword>
<dbReference type="GO" id="GO:0003677">
    <property type="term" value="F:DNA binding"/>
    <property type="evidence" value="ECO:0007669"/>
    <property type="project" value="InterPro"/>
</dbReference>
<feature type="compositionally biased region" description="Polar residues" evidence="4">
    <location>
        <begin position="535"/>
        <end position="546"/>
    </location>
</feature>
<feature type="compositionally biased region" description="Basic and acidic residues" evidence="4">
    <location>
        <begin position="1398"/>
        <end position="1411"/>
    </location>
</feature>
<accession>A0A1D2M9U6</accession>
<feature type="compositionally biased region" description="Low complexity" evidence="4">
    <location>
        <begin position="1511"/>
        <end position="1525"/>
    </location>
</feature>
<dbReference type="PROSITE" id="PS51011">
    <property type="entry name" value="ARID"/>
    <property type="match status" value="1"/>
</dbReference>
<feature type="compositionally biased region" description="Low complexity" evidence="4">
    <location>
        <begin position="344"/>
        <end position="369"/>
    </location>
</feature>
<feature type="compositionally biased region" description="Acidic residues" evidence="4">
    <location>
        <begin position="783"/>
        <end position="841"/>
    </location>
</feature>
<dbReference type="InterPro" id="IPR001606">
    <property type="entry name" value="ARID_dom"/>
</dbReference>
<dbReference type="FunFam" id="1.10.150.60:FF:000012">
    <property type="entry name" value="Blast:Protein Jumonji"/>
    <property type="match status" value="1"/>
</dbReference>
<feature type="domain" description="JmjC" evidence="7">
    <location>
        <begin position="1801"/>
        <end position="1966"/>
    </location>
</feature>
<dbReference type="PROSITE" id="PS51183">
    <property type="entry name" value="JMJN"/>
    <property type="match status" value="1"/>
</dbReference>
<dbReference type="PANTHER" id="PTHR10694:SF113">
    <property type="entry name" value="PROTEIN JUMONJI"/>
    <property type="match status" value="1"/>
</dbReference>
<feature type="compositionally biased region" description="Low complexity" evidence="4">
    <location>
        <begin position="883"/>
        <end position="893"/>
    </location>
</feature>
<dbReference type="InterPro" id="IPR003347">
    <property type="entry name" value="JmjC_dom"/>
</dbReference>
<dbReference type="OrthoDB" id="8951118at2759"/>
<feature type="compositionally biased region" description="Polar residues" evidence="4">
    <location>
        <begin position="604"/>
        <end position="613"/>
    </location>
</feature>
<feature type="compositionally biased region" description="Basic residues" evidence="4">
    <location>
        <begin position="1471"/>
        <end position="1482"/>
    </location>
</feature>
<feature type="compositionally biased region" description="Basic residues" evidence="4">
    <location>
        <begin position="430"/>
        <end position="447"/>
    </location>
</feature>